<reference evidence="3 4" key="1">
    <citation type="submission" date="2017-11" db="EMBL/GenBank/DDBJ databases">
        <title>Complete genome sequence of Herbaspirillum rubrisubalbicans DSM 11543.</title>
        <authorList>
            <person name="Chen M."/>
            <person name="An Q."/>
        </authorList>
    </citation>
    <scope>NUCLEOTIDE SEQUENCE [LARGE SCALE GENOMIC DNA]</scope>
    <source>
        <strain evidence="3 4">DSM 11543</strain>
    </source>
</reference>
<evidence type="ECO:0000313" key="3">
    <source>
        <dbReference type="EMBL" id="AYR26365.1"/>
    </source>
</evidence>
<evidence type="ECO:0000313" key="4">
    <source>
        <dbReference type="Proteomes" id="UP000269199"/>
    </source>
</evidence>
<dbReference type="Proteomes" id="UP000269199">
    <property type="component" value="Chromosome"/>
</dbReference>
<dbReference type="SMART" id="SM00530">
    <property type="entry name" value="HTH_XRE"/>
    <property type="match status" value="1"/>
</dbReference>
<dbReference type="GO" id="GO:0003677">
    <property type="term" value="F:DNA binding"/>
    <property type="evidence" value="ECO:0007669"/>
    <property type="project" value="UniProtKB-KW"/>
</dbReference>
<organism evidence="3 4">
    <name type="scientific">Herbaspirillum rubrisubalbicans</name>
    <dbReference type="NCBI Taxonomy" id="80842"/>
    <lineage>
        <taxon>Bacteria</taxon>
        <taxon>Pseudomonadati</taxon>
        <taxon>Pseudomonadota</taxon>
        <taxon>Betaproteobacteria</taxon>
        <taxon>Burkholderiales</taxon>
        <taxon>Oxalobacteraceae</taxon>
        <taxon>Herbaspirillum</taxon>
    </lineage>
</organism>
<dbReference type="PROSITE" id="PS50943">
    <property type="entry name" value="HTH_CROC1"/>
    <property type="match status" value="1"/>
</dbReference>
<sequence>MRRMFNQPHPGSVLRAYFEGRSIAALARHIGMSRVTLQRIVNGAAGISPDMAYRLAAAFGTSPELWAGMQLQYDLHEAGKLERPVIERITA</sequence>
<accession>A0AAD0UF08</accession>
<protein>
    <submittedName>
        <fullName evidence="3">Addiction module antidote protein, HigA family</fullName>
    </submittedName>
</protein>
<dbReference type="Pfam" id="PF01381">
    <property type="entry name" value="HTH_3"/>
    <property type="match status" value="1"/>
</dbReference>
<dbReference type="InterPro" id="IPR013430">
    <property type="entry name" value="Toxin_antidote_HigA"/>
</dbReference>
<dbReference type="NCBIfam" id="TIGR02607">
    <property type="entry name" value="antidote_HigA"/>
    <property type="match status" value="1"/>
</dbReference>
<proteinExistence type="predicted"/>
<dbReference type="Gene3D" id="1.10.260.40">
    <property type="entry name" value="lambda repressor-like DNA-binding domains"/>
    <property type="match status" value="1"/>
</dbReference>
<dbReference type="SUPFAM" id="SSF47413">
    <property type="entry name" value="lambda repressor-like DNA-binding domains"/>
    <property type="match status" value="1"/>
</dbReference>
<gene>
    <name evidence="3" type="primary">higA</name>
    <name evidence="3" type="ORF">RC54_22240</name>
</gene>
<dbReference type="AlphaFoldDB" id="A0AAD0UF08"/>
<keyword evidence="1" id="KW-0238">DNA-binding</keyword>
<dbReference type="PANTHER" id="PTHR36924:SF1">
    <property type="entry name" value="ANTITOXIN HIGA-1"/>
    <property type="match status" value="1"/>
</dbReference>
<dbReference type="InterPro" id="IPR001387">
    <property type="entry name" value="Cro/C1-type_HTH"/>
</dbReference>
<feature type="domain" description="HTH cro/C1-type" evidence="2">
    <location>
        <begin position="20"/>
        <end position="66"/>
    </location>
</feature>
<dbReference type="EMBL" id="CP024996">
    <property type="protein sequence ID" value="AYR26365.1"/>
    <property type="molecule type" value="Genomic_DNA"/>
</dbReference>
<dbReference type="InterPro" id="IPR010982">
    <property type="entry name" value="Lambda_DNA-bd_dom_sf"/>
</dbReference>
<evidence type="ECO:0000256" key="1">
    <source>
        <dbReference type="ARBA" id="ARBA00023125"/>
    </source>
</evidence>
<evidence type="ECO:0000259" key="2">
    <source>
        <dbReference type="PROSITE" id="PS50943"/>
    </source>
</evidence>
<dbReference type="PANTHER" id="PTHR36924">
    <property type="entry name" value="ANTITOXIN HIGA-1"/>
    <property type="match status" value="1"/>
</dbReference>
<name>A0AAD0UF08_9BURK</name>
<dbReference type="CDD" id="cd00093">
    <property type="entry name" value="HTH_XRE"/>
    <property type="match status" value="1"/>
</dbReference>